<dbReference type="Proteomes" id="UP000268162">
    <property type="component" value="Unassembled WGS sequence"/>
</dbReference>
<dbReference type="InterPro" id="IPR037119">
    <property type="entry name" value="Haem_oxidase_HugZ-like_sf"/>
</dbReference>
<keyword evidence="2" id="KW-0812">Transmembrane</keyword>
<keyword evidence="2" id="KW-1133">Transmembrane helix</keyword>
<feature type="compositionally biased region" description="Polar residues" evidence="1">
    <location>
        <begin position="1"/>
        <end position="13"/>
    </location>
</feature>
<feature type="transmembrane region" description="Helical" evidence="2">
    <location>
        <begin position="164"/>
        <end position="182"/>
    </location>
</feature>
<evidence type="ECO:0000256" key="1">
    <source>
        <dbReference type="SAM" id="MobiDB-lite"/>
    </source>
</evidence>
<proteinExistence type="predicted"/>
<feature type="region of interest" description="Disordered" evidence="1">
    <location>
        <begin position="79"/>
        <end position="108"/>
    </location>
</feature>
<keyword evidence="2" id="KW-0472">Membrane</keyword>
<accession>A0A4P9ZPU0</accession>
<dbReference type="Gene3D" id="3.20.180.10">
    <property type="entry name" value="PNP-oxidase-like"/>
    <property type="match status" value="1"/>
</dbReference>
<evidence type="ECO:0008006" key="5">
    <source>
        <dbReference type="Google" id="ProtNLM"/>
    </source>
</evidence>
<keyword evidence="4" id="KW-1185">Reference proteome</keyword>
<sequence>MTTVHSRAFSFSATEHPGLHQRRPERDPIAQSALDLLPILNKRYGSTLEVLCRHFAHVEQVRDPRIIDIDSQGCTLEYHRVGPSSPPGTAAASAKPSSPLTKSPVVPNGPQQVRIVFRNPLQDEDDIPASFTDLFDEARTGIVSQTMSQVPAHKQVPFVPPAQIPSAIILILLTALVHMIVSSQPISPLAEIRNYLTQRIVNAIGLFALAAHIFEMMAAGMTCVVVLILAPGYMTRTVAAKYIAGTFFLGFPVISELLRNVKEVLDDESSPNKDN</sequence>
<organism evidence="3 4">
    <name type="scientific">Dimargaris cristalligena</name>
    <dbReference type="NCBI Taxonomy" id="215637"/>
    <lineage>
        <taxon>Eukaryota</taxon>
        <taxon>Fungi</taxon>
        <taxon>Fungi incertae sedis</taxon>
        <taxon>Zoopagomycota</taxon>
        <taxon>Kickxellomycotina</taxon>
        <taxon>Dimargaritomycetes</taxon>
        <taxon>Dimargaritales</taxon>
        <taxon>Dimargaritaceae</taxon>
        <taxon>Dimargaris</taxon>
    </lineage>
</organism>
<evidence type="ECO:0000256" key="2">
    <source>
        <dbReference type="SAM" id="Phobius"/>
    </source>
</evidence>
<feature type="region of interest" description="Disordered" evidence="1">
    <location>
        <begin position="1"/>
        <end position="26"/>
    </location>
</feature>
<name>A0A4P9ZPU0_9FUNG</name>
<evidence type="ECO:0000313" key="4">
    <source>
        <dbReference type="Proteomes" id="UP000268162"/>
    </source>
</evidence>
<feature type="transmembrane region" description="Helical" evidence="2">
    <location>
        <begin position="203"/>
        <end position="233"/>
    </location>
</feature>
<dbReference type="AlphaFoldDB" id="A0A4P9ZPU0"/>
<feature type="compositionally biased region" description="Low complexity" evidence="1">
    <location>
        <begin position="87"/>
        <end position="104"/>
    </location>
</feature>
<gene>
    <name evidence="3" type="ORF">BJ085DRAFT_35150</name>
</gene>
<protein>
    <recommendedName>
        <fullName evidence="5">DUF2470 domain-containing protein</fullName>
    </recommendedName>
</protein>
<evidence type="ECO:0000313" key="3">
    <source>
        <dbReference type="EMBL" id="RKP34622.1"/>
    </source>
</evidence>
<dbReference type="EMBL" id="ML003129">
    <property type="protein sequence ID" value="RKP34622.1"/>
    <property type="molecule type" value="Genomic_DNA"/>
</dbReference>
<reference evidence="4" key="1">
    <citation type="journal article" date="2018" name="Nat. Microbiol.">
        <title>Leveraging single-cell genomics to expand the fungal tree of life.</title>
        <authorList>
            <person name="Ahrendt S.R."/>
            <person name="Quandt C.A."/>
            <person name="Ciobanu D."/>
            <person name="Clum A."/>
            <person name="Salamov A."/>
            <person name="Andreopoulos B."/>
            <person name="Cheng J.F."/>
            <person name="Woyke T."/>
            <person name="Pelin A."/>
            <person name="Henrissat B."/>
            <person name="Reynolds N.K."/>
            <person name="Benny G.L."/>
            <person name="Smith M.E."/>
            <person name="James T.Y."/>
            <person name="Grigoriev I.V."/>
        </authorList>
    </citation>
    <scope>NUCLEOTIDE SEQUENCE [LARGE SCALE GENOMIC DNA]</scope>
    <source>
        <strain evidence="4">RSA 468</strain>
    </source>
</reference>